<gene>
    <name evidence="1" type="ORF">PAESOLCIP111_04846</name>
</gene>
<organism evidence="1 2">
    <name type="scientific">Paenibacillus solanacearum</name>
    <dbReference type="NCBI Taxonomy" id="2048548"/>
    <lineage>
        <taxon>Bacteria</taxon>
        <taxon>Bacillati</taxon>
        <taxon>Bacillota</taxon>
        <taxon>Bacilli</taxon>
        <taxon>Bacillales</taxon>
        <taxon>Paenibacillaceae</taxon>
        <taxon>Paenibacillus</taxon>
    </lineage>
</organism>
<dbReference type="AlphaFoldDB" id="A0A916K5F8"/>
<reference evidence="1" key="1">
    <citation type="submission" date="2021-06" db="EMBL/GenBank/DDBJ databases">
        <authorList>
            <person name="Criscuolo A."/>
        </authorList>
    </citation>
    <scope>NUCLEOTIDE SEQUENCE</scope>
    <source>
        <strain evidence="1">CIP111600</strain>
    </source>
</reference>
<name>A0A916K5F8_9BACL</name>
<evidence type="ECO:0000313" key="1">
    <source>
        <dbReference type="EMBL" id="CAG7644922.1"/>
    </source>
</evidence>
<dbReference type="Proteomes" id="UP000693672">
    <property type="component" value="Unassembled WGS sequence"/>
</dbReference>
<proteinExistence type="predicted"/>
<accession>A0A916K5F8</accession>
<comment type="caution">
    <text evidence="1">The sequence shown here is derived from an EMBL/GenBank/DDBJ whole genome shotgun (WGS) entry which is preliminary data.</text>
</comment>
<protein>
    <submittedName>
        <fullName evidence="1">Uncharacterized protein</fullName>
    </submittedName>
</protein>
<evidence type="ECO:0000313" key="2">
    <source>
        <dbReference type="Proteomes" id="UP000693672"/>
    </source>
</evidence>
<dbReference type="EMBL" id="CAJVAS010000029">
    <property type="protein sequence ID" value="CAG7644922.1"/>
    <property type="molecule type" value="Genomic_DNA"/>
</dbReference>
<sequence>MIIKVMQSGKVIDRTEGKDEYIQVGMKYSLGIGGYVVFSYENQQIVVTRYTLRNTEGYRVSIKEAGLYIVTNVFIQPLPRTAKNIRMLYNKIKETLGQMIFKIDEDQELTVPYHISLVIKKNLGRYETRFIVKANPNDLTYEAIDEVQELLAQVSKLDFSVIPELVSVENQSEVSLLVNQTFIQDMQNIQRKRN</sequence>
<keyword evidence="2" id="KW-1185">Reference proteome</keyword>